<keyword evidence="2 7" id="KW-0812">Transmembrane</keyword>
<dbReference type="EMBL" id="ML996094">
    <property type="protein sequence ID" value="KAF2148147.1"/>
    <property type="molecule type" value="Genomic_DNA"/>
</dbReference>
<comment type="caution">
    <text evidence="9">The sequence shown here is derived from an EMBL/GenBank/DDBJ whole genome shotgun (WGS) entry which is preliminary data.</text>
</comment>
<dbReference type="PANTHER" id="PTHR33048:SF165">
    <property type="entry name" value="INTEGRAL MEMBRANE PROTEIN"/>
    <property type="match status" value="1"/>
</dbReference>
<dbReference type="OrthoDB" id="3934549at2759"/>
<feature type="transmembrane region" description="Helical" evidence="7">
    <location>
        <begin position="100"/>
        <end position="122"/>
    </location>
</feature>
<evidence type="ECO:0000256" key="1">
    <source>
        <dbReference type="ARBA" id="ARBA00004141"/>
    </source>
</evidence>
<evidence type="ECO:0000256" key="4">
    <source>
        <dbReference type="ARBA" id="ARBA00023136"/>
    </source>
</evidence>
<dbReference type="GO" id="GO:0016020">
    <property type="term" value="C:membrane"/>
    <property type="evidence" value="ECO:0007669"/>
    <property type="project" value="UniProtKB-SubCell"/>
</dbReference>
<comment type="subcellular location">
    <subcellularLocation>
        <location evidence="1">Membrane</location>
        <topology evidence="1">Multi-pass membrane protein</topology>
    </subcellularLocation>
</comment>
<feature type="domain" description="Rhodopsin" evidence="8">
    <location>
        <begin position="40"/>
        <end position="279"/>
    </location>
</feature>
<keyword evidence="4 7" id="KW-0472">Membrane</keyword>
<feature type="transmembrane region" description="Helical" evidence="7">
    <location>
        <begin position="134"/>
        <end position="155"/>
    </location>
</feature>
<evidence type="ECO:0000256" key="6">
    <source>
        <dbReference type="SAM" id="MobiDB-lite"/>
    </source>
</evidence>
<sequence length="362" mass="39768">MFDMERRKAIEGNVYGGSGPALMASSFTQLTVACIVVGLRIYGAKKRAGQIRWDFIWVGLATIIGLVTQVFFVLAVINGIGRHLKDITFPELFAALKWSWLGIIVGITATAFAKLAIVALFLQVATPQQPKRKAFLWFIASYSTAVTFVQMIVTLTQCVPVQRLWYVAGPGSCPRQDFAAKFGYFQGASAALTDTILALYPISIVWGLQASLRTKVGFCMLMGTGLLCTIASTIRTVYVKKLTQGGDVTTELATFLAWANTELWFIIILGSVPPLRPLFISWFGTVRSKVTETSMTRDTRAGGTTRMLSVDNRMQTVDARHSKADHSLPVMTDSDGERSNSSQKPGEQIVVNYTIETTHEDV</sequence>
<feature type="transmembrane region" description="Helical" evidence="7">
    <location>
        <begin position="184"/>
        <end position="206"/>
    </location>
</feature>
<feature type="region of interest" description="Disordered" evidence="6">
    <location>
        <begin position="320"/>
        <end position="348"/>
    </location>
</feature>
<gene>
    <name evidence="9" type="ORF">K461DRAFT_325065</name>
</gene>
<keyword evidence="10" id="KW-1185">Reference proteome</keyword>
<name>A0A9P4IQC8_9PEZI</name>
<feature type="transmembrane region" description="Helical" evidence="7">
    <location>
        <begin position="20"/>
        <end position="43"/>
    </location>
</feature>
<feature type="transmembrane region" description="Helical" evidence="7">
    <location>
        <begin position="263"/>
        <end position="285"/>
    </location>
</feature>
<feature type="transmembrane region" description="Helical" evidence="7">
    <location>
        <begin position="218"/>
        <end position="238"/>
    </location>
</feature>
<feature type="transmembrane region" description="Helical" evidence="7">
    <location>
        <begin position="55"/>
        <end position="80"/>
    </location>
</feature>
<evidence type="ECO:0000256" key="5">
    <source>
        <dbReference type="ARBA" id="ARBA00038359"/>
    </source>
</evidence>
<evidence type="ECO:0000313" key="9">
    <source>
        <dbReference type="EMBL" id="KAF2148147.1"/>
    </source>
</evidence>
<protein>
    <recommendedName>
        <fullName evidence="8">Rhodopsin domain-containing protein</fullName>
    </recommendedName>
</protein>
<dbReference type="InterPro" id="IPR049326">
    <property type="entry name" value="Rhodopsin_dom_fungi"/>
</dbReference>
<organism evidence="9 10">
    <name type="scientific">Myriangium duriaei CBS 260.36</name>
    <dbReference type="NCBI Taxonomy" id="1168546"/>
    <lineage>
        <taxon>Eukaryota</taxon>
        <taxon>Fungi</taxon>
        <taxon>Dikarya</taxon>
        <taxon>Ascomycota</taxon>
        <taxon>Pezizomycotina</taxon>
        <taxon>Dothideomycetes</taxon>
        <taxon>Dothideomycetidae</taxon>
        <taxon>Myriangiales</taxon>
        <taxon>Myriangiaceae</taxon>
        <taxon>Myriangium</taxon>
    </lineage>
</organism>
<dbReference type="InterPro" id="IPR052337">
    <property type="entry name" value="SAT4-like"/>
</dbReference>
<dbReference type="PROSITE" id="PS51257">
    <property type="entry name" value="PROKAR_LIPOPROTEIN"/>
    <property type="match status" value="1"/>
</dbReference>
<keyword evidence="3 7" id="KW-1133">Transmembrane helix</keyword>
<evidence type="ECO:0000256" key="2">
    <source>
        <dbReference type="ARBA" id="ARBA00022692"/>
    </source>
</evidence>
<reference evidence="9" key="1">
    <citation type="journal article" date="2020" name="Stud. Mycol.">
        <title>101 Dothideomycetes genomes: a test case for predicting lifestyles and emergence of pathogens.</title>
        <authorList>
            <person name="Haridas S."/>
            <person name="Albert R."/>
            <person name="Binder M."/>
            <person name="Bloem J."/>
            <person name="Labutti K."/>
            <person name="Salamov A."/>
            <person name="Andreopoulos B."/>
            <person name="Baker S."/>
            <person name="Barry K."/>
            <person name="Bills G."/>
            <person name="Bluhm B."/>
            <person name="Cannon C."/>
            <person name="Castanera R."/>
            <person name="Culley D."/>
            <person name="Daum C."/>
            <person name="Ezra D."/>
            <person name="Gonzalez J."/>
            <person name="Henrissat B."/>
            <person name="Kuo A."/>
            <person name="Liang C."/>
            <person name="Lipzen A."/>
            <person name="Lutzoni F."/>
            <person name="Magnuson J."/>
            <person name="Mondo S."/>
            <person name="Nolan M."/>
            <person name="Ohm R."/>
            <person name="Pangilinan J."/>
            <person name="Park H.-J."/>
            <person name="Ramirez L."/>
            <person name="Alfaro M."/>
            <person name="Sun H."/>
            <person name="Tritt A."/>
            <person name="Yoshinaga Y."/>
            <person name="Zwiers L.-H."/>
            <person name="Turgeon B."/>
            <person name="Goodwin S."/>
            <person name="Spatafora J."/>
            <person name="Crous P."/>
            <person name="Grigoriev I."/>
        </authorList>
    </citation>
    <scope>NUCLEOTIDE SEQUENCE</scope>
    <source>
        <strain evidence="9">CBS 260.36</strain>
    </source>
</reference>
<dbReference type="PANTHER" id="PTHR33048">
    <property type="entry name" value="PTH11-LIKE INTEGRAL MEMBRANE PROTEIN (AFU_ORTHOLOGUE AFUA_5G11245)"/>
    <property type="match status" value="1"/>
</dbReference>
<evidence type="ECO:0000313" key="10">
    <source>
        <dbReference type="Proteomes" id="UP000799439"/>
    </source>
</evidence>
<dbReference type="AlphaFoldDB" id="A0A9P4IQC8"/>
<evidence type="ECO:0000256" key="3">
    <source>
        <dbReference type="ARBA" id="ARBA00022989"/>
    </source>
</evidence>
<comment type="similarity">
    <text evidence="5">Belongs to the SAT4 family.</text>
</comment>
<evidence type="ECO:0000259" key="8">
    <source>
        <dbReference type="Pfam" id="PF20684"/>
    </source>
</evidence>
<dbReference type="Proteomes" id="UP000799439">
    <property type="component" value="Unassembled WGS sequence"/>
</dbReference>
<dbReference type="Pfam" id="PF20684">
    <property type="entry name" value="Fung_rhodopsin"/>
    <property type="match status" value="1"/>
</dbReference>
<proteinExistence type="inferred from homology"/>
<accession>A0A9P4IQC8</accession>
<evidence type="ECO:0000256" key="7">
    <source>
        <dbReference type="SAM" id="Phobius"/>
    </source>
</evidence>